<evidence type="ECO:0000313" key="8">
    <source>
        <dbReference type="Proteomes" id="UP000494040"/>
    </source>
</evidence>
<dbReference type="EnsemblMetazoa" id="XM_014400440.2">
    <property type="protein sequence ID" value="XP_014255926.1"/>
    <property type="gene ID" value="LOC106670262"/>
</dbReference>
<dbReference type="InterPro" id="IPR001451">
    <property type="entry name" value="Hexapep"/>
</dbReference>
<dbReference type="AlphaFoldDB" id="A0A8I6S0I7"/>
<sequence length="180" mass="19708">MTSHQGSVRLAQGAVVCLETKLVGNISIGPRSVIHPKASIIAEGGPVIMGENNIVEEQCIIEHKPKENDRPNTLMIGSHNIFEVGCNIKAKVIGDNNVFEAKCYVGPDIEVGNGCIIGAGVRLVYKEKLPDNVIITGSQYNRTIAGDRPPPQTLQLDFLTKVLPNYHHLRRLKDQRPNVL</sequence>
<protein>
    <recommendedName>
        <fullName evidence="3">Dynactin subunit 6</fullName>
    </recommendedName>
</protein>
<dbReference type="Proteomes" id="UP000494040">
    <property type="component" value="Unassembled WGS sequence"/>
</dbReference>
<dbReference type="GO" id="GO:0070840">
    <property type="term" value="F:dynein complex binding"/>
    <property type="evidence" value="ECO:0007669"/>
    <property type="project" value="TreeGrafter"/>
</dbReference>
<proteinExistence type="inferred from homology"/>
<evidence type="ECO:0000256" key="5">
    <source>
        <dbReference type="ARBA" id="ARBA00023212"/>
    </source>
</evidence>
<dbReference type="PANTHER" id="PTHR13072:SF0">
    <property type="entry name" value="DYNACTIN SUBUNIT 6"/>
    <property type="match status" value="1"/>
</dbReference>
<dbReference type="Gene3D" id="2.160.10.10">
    <property type="entry name" value="Hexapeptide repeat proteins"/>
    <property type="match status" value="1"/>
</dbReference>
<keyword evidence="8" id="KW-1185">Reference proteome</keyword>
<dbReference type="InterPro" id="IPR011004">
    <property type="entry name" value="Trimer_LpxA-like_sf"/>
</dbReference>
<dbReference type="GeneID" id="106670262"/>
<keyword evidence="4" id="KW-0963">Cytoplasm</keyword>
<dbReference type="GO" id="GO:0007052">
    <property type="term" value="P:mitotic spindle organization"/>
    <property type="evidence" value="ECO:0007669"/>
    <property type="project" value="TreeGrafter"/>
</dbReference>
<accession>A0A8I6S0I7</accession>
<comment type="subcellular location">
    <subcellularLocation>
        <location evidence="1">Cytoplasm</location>
        <location evidence="1">Cytoskeleton</location>
    </subcellularLocation>
</comment>
<evidence type="ECO:0000256" key="4">
    <source>
        <dbReference type="ARBA" id="ARBA00022490"/>
    </source>
</evidence>
<dbReference type="InterPro" id="IPR027777">
    <property type="entry name" value="DCTN6"/>
</dbReference>
<dbReference type="CDD" id="cd04646">
    <property type="entry name" value="LbH_Dynactin_6"/>
    <property type="match status" value="1"/>
</dbReference>
<dbReference type="RefSeq" id="XP_014255926.1">
    <property type="nucleotide sequence ID" value="XM_014400440.2"/>
</dbReference>
<comment type="similarity">
    <text evidence="2">Belongs to the dynactin subunits 5/6 family. Dynactin subunit 6 subfamily.</text>
</comment>
<keyword evidence="5" id="KW-0206">Cytoskeleton</keyword>
<reference evidence="7" key="1">
    <citation type="submission" date="2022-01" db="UniProtKB">
        <authorList>
            <consortium name="EnsemblMetazoa"/>
        </authorList>
    </citation>
    <scope>IDENTIFICATION</scope>
</reference>
<evidence type="ECO:0000256" key="1">
    <source>
        <dbReference type="ARBA" id="ARBA00004245"/>
    </source>
</evidence>
<organism evidence="7 8">
    <name type="scientific">Cimex lectularius</name>
    <name type="common">Bed bug</name>
    <name type="synonym">Acanthia lectularia</name>
    <dbReference type="NCBI Taxonomy" id="79782"/>
    <lineage>
        <taxon>Eukaryota</taxon>
        <taxon>Metazoa</taxon>
        <taxon>Ecdysozoa</taxon>
        <taxon>Arthropoda</taxon>
        <taxon>Hexapoda</taxon>
        <taxon>Insecta</taxon>
        <taxon>Pterygota</taxon>
        <taxon>Neoptera</taxon>
        <taxon>Paraneoptera</taxon>
        <taxon>Hemiptera</taxon>
        <taxon>Heteroptera</taxon>
        <taxon>Panheteroptera</taxon>
        <taxon>Cimicomorpha</taxon>
        <taxon>Cimicidae</taxon>
        <taxon>Cimex</taxon>
    </lineage>
</organism>
<dbReference type="GO" id="GO:0005869">
    <property type="term" value="C:dynactin complex"/>
    <property type="evidence" value="ECO:0007669"/>
    <property type="project" value="InterPro"/>
</dbReference>
<comment type="function">
    <text evidence="6">Part of the dynactin complex that activates the molecular motor dynein for ultra-processive transport along microtubules.</text>
</comment>
<dbReference type="CTD" id="35195"/>
<evidence type="ECO:0000256" key="2">
    <source>
        <dbReference type="ARBA" id="ARBA00007719"/>
    </source>
</evidence>
<evidence type="ECO:0000256" key="6">
    <source>
        <dbReference type="ARBA" id="ARBA00034687"/>
    </source>
</evidence>
<name>A0A8I6S0I7_CIMLE</name>
<evidence type="ECO:0000313" key="7">
    <source>
        <dbReference type="EnsemblMetazoa" id="XP_014255926.1"/>
    </source>
</evidence>
<dbReference type="PANTHER" id="PTHR13072">
    <property type="entry name" value="DYNACTIN 6"/>
    <property type="match status" value="1"/>
</dbReference>
<dbReference type="KEGG" id="clec:106670262"/>
<evidence type="ECO:0000256" key="3">
    <source>
        <dbReference type="ARBA" id="ARBA00016573"/>
    </source>
</evidence>
<dbReference type="SUPFAM" id="SSF51161">
    <property type="entry name" value="Trimeric LpxA-like enzymes"/>
    <property type="match status" value="1"/>
</dbReference>
<dbReference type="OMA" id="ITMQAET"/>
<dbReference type="OrthoDB" id="2355at2759"/>
<dbReference type="Pfam" id="PF00132">
    <property type="entry name" value="Hexapep"/>
    <property type="match status" value="1"/>
</dbReference>